<organism evidence="1 2">
    <name type="scientific">Gilliamella bombicola</name>
    <dbReference type="NCBI Taxonomy" id="1798182"/>
    <lineage>
        <taxon>Bacteria</taxon>
        <taxon>Pseudomonadati</taxon>
        <taxon>Pseudomonadota</taxon>
        <taxon>Gammaproteobacteria</taxon>
        <taxon>Orbales</taxon>
        <taxon>Orbaceae</taxon>
        <taxon>Gilliamella</taxon>
    </lineage>
</organism>
<keyword evidence="2" id="KW-1185">Reference proteome</keyword>
<sequence length="161" mass="18168">MKKKLILLSIASFVVGCSSSKSDYHYLAMEDDPQLEFSTDFGDETSLPVDFSLNIDNPEANYCSDFNDIGYYYPESSIFVLAKANLELSAKIPANKPVAIESHYNVGNQASCYAETKQFIAEKGKTYKVNFKLENKYCDLEIIDKETSQPVRVKIKNKCTK</sequence>
<dbReference type="STRING" id="1798182.GA0061081_101213"/>
<reference evidence="2" key="1">
    <citation type="submission" date="2016-08" db="EMBL/GenBank/DDBJ databases">
        <authorList>
            <person name="Varghese N."/>
            <person name="Submissions Spin"/>
        </authorList>
    </citation>
    <scope>NUCLEOTIDE SEQUENCE [LARGE SCALE GENOMIC DNA]</scope>
    <source>
        <strain evidence="2">R-53248</strain>
    </source>
</reference>
<dbReference type="PROSITE" id="PS51257">
    <property type="entry name" value="PROKAR_LIPOPROTEIN"/>
    <property type="match status" value="1"/>
</dbReference>
<dbReference type="AlphaFoldDB" id="A0A1C3Z1Y6"/>
<evidence type="ECO:0000313" key="2">
    <source>
        <dbReference type="Proteomes" id="UP000199670"/>
    </source>
</evidence>
<dbReference type="RefSeq" id="WP_091346260.1">
    <property type="nucleotide sequence ID" value="NZ_FMAQ01000001.1"/>
</dbReference>
<dbReference type="OrthoDB" id="7058120at2"/>
<dbReference type="EMBL" id="FMAQ01000001">
    <property type="protein sequence ID" value="SCB76278.1"/>
    <property type="molecule type" value="Genomic_DNA"/>
</dbReference>
<dbReference type="Proteomes" id="UP000199670">
    <property type="component" value="Unassembled WGS sequence"/>
</dbReference>
<proteinExistence type="predicted"/>
<gene>
    <name evidence="1" type="ORF">GA0061081_101213</name>
</gene>
<evidence type="ECO:0008006" key="3">
    <source>
        <dbReference type="Google" id="ProtNLM"/>
    </source>
</evidence>
<evidence type="ECO:0000313" key="1">
    <source>
        <dbReference type="EMBL" id="SCB76278.1"/>
    </source>
</evidence>
<protein>
    <recommendedName>
        <fullName evidence="3">Lipoprotein</fullName>
    </recommendedName>
</protein>
<accession>A0A1C3Z1Y6</accession>
<name>A0A1C3Z1Y6_9GAMM</name>